<evidence type="ECO:0000313" key="1">
    <source>
        <dbReference type="EMBL" id="PWA43394.1"/>
    </source>
</evidence>
<organism evidence="1 2">
    <name type="scientific">Artemisia annua</name>
    <name type="common">Sweet wormwood</name>
    <dbReference type="NCBI Taxonomy" id="35608"/>
    <lineage>
        <taxon>Eukaryota</taxon>
        <taxon>Viridiplantae</taxon>
        <taxon>Streptophyta</taxon>
        <taxon>Embryophyta</taxon>
        <taxon>Tracheophyta</taxon>
        <taxon>Spermatophyta</taxon>
        <taxon>Magnoliopsida</taxon>
        <taxon>eudicotyledons</taxon>
        <taxon>Gunneridae</taxon>
        <taxon>Pentapetalae</taxon>
        <taxon>asterids</taxon>
        <taxon>campanulids</taxon>
        <taxon>Asterales</taxon>
        <taxon>Asteraceae</taxon>
        <taxon>Asteroideae</taxon>
        <taxon>Anthemideae</taxon>
        <taxon>Artemisiinae</taxon>
        <taxon>Artemisia</taxon>
    </lineage>
</organism>
<dbReference type="EMBL" id="PKPP01011845">
    <property type="protein sequence ID" value="PWA43394.1"/>
    <property type="molecule type" value="Genomic_DNA"/>
</dbReference>
<sequence>MSESRHPSGPEGGQDGRHAYDFNLELFDKLNKEVSTECVKVMHIMAMRTYLSLSNMVPPGCASNTAFTQRDGNEGTNFQVSTFTGMDLPYSLPDNVALLTLQSPRVDFKCLYMQPPMDLVCRYQVEITVHK</sequence>
<protein>
    <submittedName>
        <fullName evidence="1">Galactose mutarotase-like domain-containing protein</fullName>
    </submittedName>
</protein>
<accession>A0A2U1L342</accession>
<proteinExistence type="predicted"/>
<dbReference type="Proteomes" id="UP000245207">
    <property type="component" value="Unassembled WGS sequence"/>
</dbReference>
<name>A0A2U1L342_ARTAN</name>
<keyword evidence="2" id="KW-1185">Reference proteome</keyword>
<dbReference type="AlphaFoldDB" id="A0A2U1L342"/>
<comment type="caution">
    <text evidence="1">The sequence shown here is derived from an EMBL/GenBank/DDBJ whole genome shotgun (WGS) entry which is preliminary data.</text>
</comment>
<evidence type="ECO:0000313" key="2">
    <source>
        <dbReference type="Proteomes" id="UP000245207"/>
    </source>
</evidence>
<gene>
    <name evidence="1" type="ORF">CTI12_AA535950</name>
</gene>
<reference evidence="1 2" key="1">
    <citation type="journal article" date="2018" name="Mol. Plant">
        <title>The genome of Artemisia annua provides insight into the evolution of Asteraceae family and artemisinin biosynthesis.</title>
        <authorList>
            <person name="Shen Q."/>
            <person name="Zhang L."/>
            <person name="Liao Z."/>
            <person name="Wang S."/>
            <person name="Yan T."/>
            <person name="Shi P."/>
            <person name="Liu M."/>
            <person name="Fu X."/>
            <person name="Pan Q."/>
            <person name="Wang Y."/>
            <person name="Lv Z."/>
            <person name="Lu X."/>
            <person name="Zhang F."/>
            <person name="Jiang W."/>
            <person name="Ma Y."/>
            <person name="Chen M."/>
            <person name="Hao X."/>
            <person name="Li L."/>
            <person name="Tang Y."/>
            <person name="Lv G."/>
            <person name="Zhou Y."/>
            <person name="Sun X."/>
            <person name="Brodelius P.E."/>
            <person name="Rose J.K.C."/>
            <person name="Tang K."/>
        </authorList>
    </citation>
    <scope>NUCLEOTIDE SEQUENCE [LARGE SCALE GENOMIC DNA]</scope>
    <source>
        <strain evidence="2">cv. Huhao1</strain>
        <tissue evidence="1">Leaf</tissue>
    </source>
</reference>